<evidence type="ECO:0000256" key="1">
    <source>
        <dbReference type="SAM" id="MobiDB-lite"/>
    </source>
</evidence>
<reference evidence="2 3" key="1">
    <citation type="submission" date="2021-06" db="EMBL/GenBank/DDBJ databases">
        <title>Caerostris darwini draft genome.</title>
        <authorList>
            <person name="Kono N."/>
            <person name="Arakawa K."/>
        </authorList>
    </citation>
    <scope>NUCLEOTIDE SEQUENCE [LARGE SCALE GENOMIC DNA]</scope>
</reference>
<comment type="caution">
    <text evidence="2">The sequence shown here is derived from an EMBL/GenBank/DDBJ whole genome shotgun (WGS) entry which is preliminary data.</text>
</comment>
<organism evidence="2 3">
    <name type="scientific">Caerostris darwini</name>
    <dbReference type="NCBI Taxonomy" id="1538125"/>
    <lineage>
        <taxon>Eukaryota</taxon>
        <taxon>Metazoa</taxon>
        <taxon>Ecdysozoa</taxon>
        <taxon>Arthropoda</taxon>
        <taxon>Chelicerata</taxon>
        <taxon>Arachnida</taxon>
        <taxon>Araneae</taxon>
        <taxon>Araneomorphae</taxon>
        <taxon>Entelegynae</taxon>
        <taxon>Araneoidea</taxon>
        <taxon>Araneidae</taxon>
        <taxon>Caerostris</taxon>
    </lineage>
</organism>
<dbReference type="EMBL" id="BPLQ01006153">
    <property type="protein sequence ID" value="GIY20359.1"/>
    <property type="molecule type" value="Genomic_DNA"/>
</dbReference>
<feature type="region of interest" description="Disordered" evidence="1">
    <location>
        <begin position="46"/>
        <end position="86"/>
    </location>
</feature>
<accession>A0AAV4REM3</accession>
<keyword evidence="3" id="KW-1185">Reference proteome</keyword>
<dbReference type="Proteomes" id="UP001054837">
    <property type="component" value="Unassembled WGS sequence"/>
</dbReference>
<evidence type="ECO:0000313" key="3">
    <source>
        <dbReference type="Proteomes" id="UP001054837"/>
    </source>
</evidence>
<gene>
    <name evidence="2" type="ORF">CDAR_394281</name>
</gene>
<protein>
    <submittedName>
        <fullName evidence="2">Uncharacterized protein</fullName>
    </submittedName>
</protein>
<proteinExistence type="predicted"/>
<dbReference type="AlphaFoldDB" id="A0AAV4REM3"/>
<name>A0AAV4REM3_9ARAC</name>
<evidence type="ECO:0000313" key="2">
    <source>
        <dbReference type="EMBL" id="GIY20359.1"/>
    </source>
</evidence>
<sequence length="132" mass="14323">MGAVHINGVGTMTEGCPGSGALRQKGSQLGLPGVIGLGRNSSEYDNSIEYGNSTEYSNSSEYDNSIEYGNSTEYSNSSEYDNSIEYGNSTEYSNSSAYDNSIEYGNSKQPYSVLLFSIQNIHIVLRKLLSEV</sequence>